<name>A0ABT1JH60_ACTCY</name>
<dbReference type="InterPro" id="IPR052362">
    <property type="entry name" value="HTH-GbsR_regulator"/>
</dbReference>
<dbReference type="InterPro" id="IPR036390">
    <property type="entry name" value="WH_DNA-bd_sf"/>
</dbReference>
<dbReference type="Proteomes" id="UP000791080">
    <property type="component" value="Unassembled WGS sequence"/>
</dbReference>
<evidence type="ECO:0000256" key="4">
    <source>
        <dbReference type="SAM" id="MobiDB-lite"/>
    </source>
</evidence>
<evidence type="ECO:0000313" key="7">
    <source>
        <dbReference type="Proteomes" id="UP000791080"/>
    </source>
</evidence>
<dbReference type="Gene3D" id="1.10.10.10">
    <property type="entry name" value="Winged helix-like DNA-binding domain superfamily/Winged helix DNA-binding domain"/>
    <property type="match status" value="1"/>
</dbReference>
<evidence type="ECO:0000259" key="5">
    <source>
        <dbReference type="Pfam" id="PF12802"/>
    </source>
</evidence>
<sequence length="167" mass="18858">MSRINERGAEFDRYVERFARQMGDLGMPRMAARVLIVLLVADRSRTAAELGEELGASAPAISGAVSYLGRVGILEREREPGQRRDRYWVDENVWYLTLVRRTDLLRQLEDLLNEGVHVVGDGTRAGGRLRESARFWEFLRGELPQITKKWQESDTPTSPGGEAATGR</sequence>
<evidence type="ECO:0000256" key="3">
    <source>
        <dbReference type="ARBA" id="ARBA00023163"/>
    </source>
</evidence>
<dbReference type="SUPFAM" id="SSF46785">
    <property type="entry name" value="Winged helix' DNA-binding domain"/>
    <property type="match status" value="1"/>
</dbReference>
<feature type="domain" description="HTH marR-type" evidence="5">
    <location>
        <begin position="25"/>
        <end position="84"/>
    </location>
</feature>
<evidence type="ECO:0000256" key="2">
    <source>
        <dbReference type="ARBA" id="ARBA00023125"/>
    </source>
</evidence>
<accession>A0ABT1JH60</accession>
<dbReference type="RefSeq" id="WP_030103877.1">
    <property type="nucleotide sequence ID" value="NZ_AUBJ02000001.1"/>
</dbReference>
<evidence type="ECO:0000256" key="1">
    <source>
        <dbReference type="ARBA" id="ARBA00023015"/>
    </source>
</evidence>
<keyword evidence="3" id="KW-0804">Transcription</keyword>
<dbReference type="EMBL" id="AUBJ02000001">
    <property type="protein sequence ID" value="MCP2331835.1"/>
    <property type="molecule type" value="Genomic_DNA"/>
</dbReference>
<proteinExistence type="predicted"/>
<keyword evidence="2" id="KW-0238">DNA-binding</keyword>
<dbReference type="PANTHER" id="PTHR38465">
    <property type="entry name" value="HTH-TYPE TRANSCRIPTIONAL REGULATOR MJ1563-RELATED"/>
    <property type="match status" value="1"/>
</dbReference>
<organism evidence="6 7">
    <name type="scientific">Actinoalloteichus caeruleus DSM 43889</name>
    <dbReference type="NCBI Taxonomy" id="1120930"/>
    <lineage>
        <taxon>Bacteria</taxon>
        <taxon>Bacillati</taxon>
        <taxon>Actinomycetota</taxon>
        <taxon>Actinomycetes</taxon>
        <taxon>Pseudonocardiales</taxon>
        <taxon>Pseudonocardiaceae</taxon>
        <taxon>Actinoalloteichus</taxon>
        <taxon>Actinoalloteichus cyanogriseus</taxon>
    </lineage>
</organism>
<comment type="caution">
    <text evidence="6">The sequence shown here is derived from an EMBL/GenBank/DDBJ whole genome shotgun (WGS) entry which is preliminary data.</text>
</comment>
<dbReference type="InterPro" id="IPR000835">
    <property type="entry name" value="HTH_MarR-typ"/>
</dbReference>
<dbReference type="Pfam" id="PF12802">
    <property type="entry name" value="MarR_2"/>
    <property type="match status" value="1"/>
</dbReference>
<dbReference type="CDD" id="cd00090">
    <property type="entry name" value="HTH_ARSR"/>
    <property type="match status" value="1"/>
</dbReference>
<keyword evidence="7" id="KW-1185">Reference proteome</keyword>
<protein>
    <submittedName>
        <fullName evidence="6">MarR family protein</fullName>
    </submittedName>
</protein>
<reference evidence="6 7" key="1">
    <citation type="submission" date="2022-06" db="EMBL/GenBank/DDBJ databases">
        <title>Genomic Encyclopedia of Type Strains, Phase I: the one thousand microbial genomes (KMG-I) project.</title>
        <authorList>
            <person name="Kyrpides N."/>
        </authorList>
    </citation>
    <scope>NUCLEOTIDE SEQUENCE [LARGE SCALE GENOMIC DNA]</scope>
    <source>
        <strain evidence="6 7">DSM 43889</strain>
    </source>
</reference>
<dbReference type="InterPro" id="IPR036388">
    <property type="entry name" value="WH-like_DNA-bd_sf"/>
</dbReference>
<dbReference type="PANTHER" id="PTHR38465:SF2">
    <property type="entry name" value="HTH-TYPE TRANSCRIPTIONAL REGULATOR MMPR5"/>
    <property type="match status" value="1"/>
</dbReference>
<evidence type="ECO:0000313" key="6">
    <source>
        <dbReference type="EMBL" id="MCP2331835.1"/>
    </source>
</evidence>
<gene>
    <name evidence="6" type="ORF">G443_002105</name>
</gene>
<dbReference type="InterPro" id="IPR011991">
    <property type="entry name" value="ArsR-like_HTH"/>
</dbReference>
<feature type="region of interest" description="Disordered" evidence="4">
    <location>
        <begin position="147"/>
        <end position="167"/>
    </location>
</feature>
<keyword evidence="1" id="KW-0805">Transcription regulation</keyword>